<keyword evidence="7" id="KW-0808">Transferase</keyword>
<dbReference type="EC" id="2.7.11.1" evidence="4"/>
<feature type="binding site" evidence="18">
    <location>
        <position position="370"/>
    </location>
    <ligand>
        <name>ATP</name>
        <dbReference type="ChEBI" id="CHEBI:30616"/>
    </ligand>
</feature>
<evidence type="ECO:0000256" key="5">
    <source>
        <dbReference type="ARBA" id="ARBA00022475"/>
    </source>
</evidence>
<comment type="similarity">
    <text evidence="3">In the C-terminal section; belongs to the protein kinase superfamily. Ser/Thr protein kinase family.</text>
</comment>
<evidence type="ECO:0000259" key="22">
    <source>
        <dbReference type="PROSITE" id="PS50011"/>
    </source>
</evidence>
<gene>
    <name evidence="23" type="ORF">ZIOFF_025391</name>
</gene>
<evidence type="ECO:0000256" key="16">
    <source>
        <dbReference type="ARBA" id="ARBA00023170"/>
    </source>
</evidence>
<dbReference type="Pfam" id="PF00139">
    <property type="entry name" value="Lectin_legB"/>
    <property type="match status" value="1"/>
</dbReference>
<dbReference type="InterPro" id="IPR019825">
    <property type="entry name" value="Lectin_legB_Mn/Ca_BS"/>
</dbReference>
<evidence type="ECO:0000256" key="9">
    <source>
        <dbReference type="ARBA" id="ARBA00022729"/>
    </source>
</evidence>
<dbReference type="AlphaFoldDB" id="A0A8J5LJS3"/>
<dbReference type="InterPro" id="IPR000719">
    <property type="entry name" value="Prot_kinase_dom"/>
</dbReference>
<keyword evidence="8 20" id="KW-0812">Transmembrane</keyword>
<keyword evidence="10" id="KW-0430">Lectin</keyword>
<evidence type="ECO:0000256" key="14">
    <source>
        <dbReference type="ARBA" id="ARBA00022989"/>
    </source>
</evidence>
<feature type="domain" description="Protein kinase" evidence="22">
    <location>
        <begin position="343"/>
        <end position="594"/>
    </location>
</feature>
<dbReference type="FunFam" id="3.30.200.20:FF:000168">
    <property type="entry name" value="L-type lectin-domain containing receptor kinase IX.1"/>
    <property type="match status" value="1"/>
</dbReference>
<dbReference type="PROSITE" id="PS50011">
    <property type="entry name" value="PROTEIN_KINASE_DOM"/>
    <property type="match status" value="1"/>
</dbReference>
<keyword evidence="5" id="KW-1003">Cell membrane</keyword>
<feature type="region of interest" description="Disordered" evidence="19">
    <location>
        <begin position="302"/>
        <end position="324"/>
    </location>
</feature>
<evidence type="ECO:0000256" key="17">
    <source>
        <dbReference type="ARBA" id="ARBA00023180"/>
    </source>
</evidence>
<evidence type="ECO:0000256" key="19">
    <source>
        <dbReference type="SAM" id="MobiDB-lite"/>
    </source>
</evidence>
<dbReference type="InterPro" id="IPR001220">
    <property type="entry name" value="Legume_lectin_dom"/>
</dbReference>
<keyword evidence="12" id="KW-0418">Kinase</keyword>
<evidence type="ECO:0000256" key="21">
    <source>
        <dbReference type="SAM" id="SignalP"/>
    </source>
</evidence>
<dbReference type="OrthoDB" id="4062651at2759"/>
<evidence type="ECO:0000256" key="7">
    <source>
        <dbReference type="ARBA" id="ARBA00022679"/>
    </source>
</evidence>
<comment type="similarity">
    <text evidence="2">In the N-terminal section; belongs to the leguminous lectin family.</text>
</comment>
<dbReference type="InterPro" id="IPR000985">
    <property type="entry name" value="Lectin_LegA_CS"/>
</dbReference>
<feature type="transmembrane region" description="Helical" evidence="20">
    <location>
        <begin position="270"/>
        <end position="294"/>
    </location>
</feature>
<keyword evidence="17" id="KW-0325">Glycoprotein</keyword>
<evidence type="ECO:0000256" key="1">
    <source>
        <dbReference type="ARBA" id="ARBA00004251"/>
    </source>
</evidence>
<proteinExistence type="inferred from homology"/>
<dbReference type="InterPro" id="IPR017441">
    <property type="entry name" value="Protein_kinase_ATP_BS"/>
</dbReference>
<protein>
    <recommendedName>
        <fullName evidence="4">non-specific serine/threonine protein kinase</fullName>
        <ecNumber evidence="4">2.7.11.1</ecNumber>
    </recommendedName>
</protein>
<evidence type="ECO:0000256" key="3">
    <source>
        <dbReference type="ARBA" id="ARBA00010217"/>
    </source>
</evidence>
<dbReference type="CDD" id="cd06899">
    <property type="entry name" value="lectin_legume_LecRK_Arcelin_ConA"/>
    <property type="match status" value="1"/>
</dbReference>
<sequence length="674" mass="73717">MARRKIKALFVCLCLSALLPLPASSLFFNFDDFSQASNSLLLLQSDASRDGSRIVLTKDPMQYSTGRVEYAERLRLWDSGTGELTDFTTSFSFVIDSSNKSEFADGLAFFLSSEQTTPSYSRGGFLGVFTNRSVSVPAAIKVAVVAVEFDTFSNDWDPPGVHLGIDVDSIASNLTVSWNADIRDGKTATAWVNYDSKAHNLSVLVSYGLDPTTGLPSATALSFVVDLRKLLPEKVAIGFSATTGNLTETHSLLSWSFNSTLKEVKKVPTVAIAASIAAGVTAFVAVAGFIWWFIMKRKPPVSDVVDDQDDDDDENDAIDGKFERESGPKRYPYQELALATRNFAEEGKLGAGGFGSVYRGRLSGEDVAIKRLSKEGKQGKKEYITEVTIISRLRHRNLVQLLGWCHGRGGEFLLVYEFMPNGSLDSHLHRSAECLQWPARHKAALGLASALFYLHHECEPGVVHRDVKPSNVMLDSAFNAKLGDFGLARLVANDGQFLQTTLLAGTLPYMAPEYYHDGKASKETDVYSFGIVALEIASGRRPMTDATLLVERVWELYGKGAILEAADERLAGDFDRKEMERVMVVGLWCAHPDCKLRPTIQQAFNVLTMEKELPSLPLARPRPMYHQPSFNSASASTKFLSWAMNGTGSTTASASLVSSLATTTIAAPTELEAN</sequence>
<evidence type="ECO:0000256" key="18">
    <source>
        <dbReference type="PROSITE-ProRule" id="PRU10141"/>
    </source>
</evidence>
<comment type="caution">
    <text evidence="23">The sequence shown here is derived from an EMBL/GenBank/DDBJ whole genome shotgun (WGS) entry which is preliminary data.</text>
</comment>
<dbReference type="PROSITE" id="PS00108">
    <property type="entry name" value="PROTEIN_KINASE_ST"/>
    <property type="match status" value="1"/>
</dbReference>
<keyword evidence="9 21" id="KW-0732">Signal</keyword>
<dbReference type="GO" id="GO:0004674">
    <property type="term" value="F:protein serine/threonine kinase activity"/>
    <property type="evidence" value="ECO:0007669"/>
    <property type="project" value="UniProtKB-KW"/>
</dbReference>
<dbReference type="GO" id="GO:0005524">
    <property type="term" value="F:ATP binding"/>
    <property type="evidence" value="ECO:0007669"/>
    <property type="project" value="UniProtKB-UniRule"/>
</dbReference>
<evidence type="ECO:0000256" key="13">
    <source>
        <dbReference type="ARBA" id="ARBA00022840"/>
    </source>
</evidence>
<keyword evidence="14 20" id="KW-1133">Transmembrane helix</keyword>
<keyword evidence="24" id="KW-1185">Reference proteome</keyword>
<keyword evidence="16" id="KW-0675">Receptor</keyword>
<dbReference type="PANTHER" id="PTHR27007">
    <property type="match status" value="1"/>
</dbReference>
<dbReference type="EMBL" id="JACMSC010000007">
    <property type="protein sequence ID" value="KAG6515013.1"/>
    <property type="molecule type" value="Genomic_DNA"/>
</dbReference>
<keyword evidence="11 18" id="KW-0547">Nucleotide-binding</keyword>
<evidence type="ECO:0000256" key="4">
    <source>
        <dbReference type="ARBA" id="ARBA00012513"/>
    </source>
</evidence>
<evidence type="ECO:0000256" key="15">
    <source>
        <dbReference type="ARBA" id="ARBA00023136"/>
    </source>
</evidence>
<reference evidence="23 24" key="1">
    <citation type="submission" date="2020-08" db="EMBL/GenBank/DDBJ databases">
        <title>Plant Genome Project.</title>
        <authorList>
            <person name="Zhang R.-G."/>
        </authorList>
    </citation>
    <scope>NUCLEOTIDE SEQUENCE [LARGE SCALE GENOMIC DNA]</scope>
    <source>
        <tissue evidence="23">Rhizome</tissue>
    </source>
</reference>
<name>A0A8J5LJS3_ZINOF</name>
<dbReference type="CDD" id="cd14066">
    <property type="entry name" value="STKc_IRAK"/>
    <property type="match status" value="1"/>
</dbReference>
<dbReference type="PROSITE" id="PS00307">
    <property type="entry name" value="LECTIN_LEGUME_BETA"/>
    <property type="match status" value="1"/>
</dbReference>
<dbReference type="PROSITE" id="PS00107">
    <property type="entry name" value="PROTEIN_KINASE_ATP"/>
    <property type="match status" value="1"/>
</dbReference>
<evidence type="ECO:0000256" key="20">
    <source>
        <dbReference type="SAM" id="Phobius"/>
    </source>
</evidence>
<evidence type="ECO:0000256" key="8">
    <source>
        <dbReference type="ARBA" id="ARBA00022692"/>
    </source>
</evidence>
<feature type="chain" id="PRO_5035194888" description="non-specific serine/threonine protein kinase" evidence="21">
    <location>
        <begin position="26"/>
        <end position="674"/>
    </location>
</feature>
<keyword evidence="13 18" id="KW-0067">ATP-binding</keyword>
<evidence type="ECO:0000256" key="10">
    <source>
        <dbReference type="ARBA" id="ARBA00022734"/>
    </source>
</evidence>
<dbReference type="InterPro" id="IPR001245">
    <property type="entry name" value="Ser-Thr/Tyr_kinase_cat_dom"/>
</dbReference>
<dbReference type="SMART" id="SM00220">
    <property type="entry name" value="S_TKc"/>
    <property type="match status" value="1"/>
</dbReference>
<feature type="compositionally biased region" description="Acidic residues" evidence="19">
    <location>
        <begin position="304"/>
        <end position="317"/>
    </location>
</feature>
<dbReference type="PROSITE" id="PS00308">
    <property type="entry name" value="LECTIN_LEGUME_ALPHA"/>
    <property type="match status" value="1"/>
</dbReference>
<accession>A0A8J5LJS3</accession>
<evidence type="ECO:0000313" key="23">
    <source>
        <dbReference type="EMBL" id="KAG6515013.1"/>
    </source>
</evidence>
<keyword evidence="15 20" id="KW-0472">Membrane</keyword>
<evidence type="ECO:0000256" key="12">
    <source>
        <dbReference type="ARBA" id="ARBA00022777"/>
    </source>
</evidence>
<dbReference type="Proteomes" id="UP000734854">
    <property type="component" value="Unassembled WGS sequence"/>
</dbReference>
<organism evidence="23 24">
    <name type="scientific">Zingiber officinale</name>
    <name type="common">Ginger</name>
    <name type="synonym">Amomum zingiber</name>
    <dbReference type="NCBI Taxonomy" id="94328"/>
    <lineage>
        <taxon>Eukaryota</taxon>
        <taxon>Viridiplantae</taxon>
        <taxon>Streptophyta</taxon>
        <taxon>Embryophyta</taxon>
        <taxon>Tracheophyta</taxon>
        <taxon>Spermatophyta</taxon>
        <taxon>Magnoliopsida</taxon>
        <taxon>Liliopsida</taxon>
        <taxon>Zingiberales</taxon>
        <taxon>Zingiberaceae</taxon>
        <taxon>Zingiber</taxon>
    </lineage>
</organism>
<dbReference type="GO" id="GO:0002229">
    <property type="term" value="P:defense response to oomycetes"/>
    <property type="evidence" value="ECO:0007669"/>
    <property type="project" value="UniProtKB-ARBA"/>
</dbReference>
<evidence type="ECO:0000313" key="24">
    <source>
        <dbReference type="Proteomes" id="UP000734854"/>
    </source>
</evidence>
<dbReference type="InterPro" id="IPR050528">
    <property type="entry name" value="L-type_Lectin-RKs"/>
</dbReference>
<dbReference type="Pfam" id="PF07714">
    <property type="entry name" value="PK_Tyr_Ser-Thr"/>
    <property type="match status" value="1"/>
</dbReference>
<dbReference type="FunFam" id="1.10.510.10:FF:000240">
    <property type="entry name" value="Lectin-domain containing receptor kinase A4.3"/>
    <property type="match status" value="1"/>
</dbReference>
<keyword evidence="6" id="KW-0723">Serine/threonine-protein kinase</keyword>
<evidence type="ECO:0000256" key="2">
    <source>
        <dbReference type="ARBA" id="ARBA00008536"/>
    </source>
</evidence>
<dbReference type="GO" id="GO:0030246">
    <property type="term" value="F:carbohydrate binding"/>
    <property type="evidence" value="ECO:0007669"/>
    <property type="project" value="UniProtKB-KW"/>
</dbReference>
<feature type="signal peptide" evidence="21">
    <location>
        <begin position="1"/>
        <end position="25"/>
    </location>
</feature>
<dbReference type="InterPro" id="IPR008271">
    <property type="entry name" value="Ser/Thr_kinase_AS"/>
</dbReference>
<dbReference type="GO" id="GO:0005886">
    <property type="term" value="C:plasma membrane"/>
    <property type="evidence" value="ECO:0007669"/>
    <property type="project" value="UniProtKB-SubCell"/>
</dbReference>
<comment type="subcellular location">
    <subcellularLocation>
        <location evidence="1">Cell membrane</location>
        <topology evidence="1">Single-pass type I membrane protein</topology>
    </subcellularLocation>
</comment>
<evidence type="ECO:0000256" key="6">
    <source>
        <dbReference type="ARBA" id="ARBA00022527"/>
    </source>
</evidence>
<evidence type="ECO:0000256" key="11">
    <source>
        <dbReference type="ARBA" id="ARBA00022741"/>
    </source>
</evidence>